<evidence type="ECO:0000313" key="2">
    <source>
        <dbReference type="Proteomes" id="UP000199502"/>
    </source>
</evidence>
<keyword evidence="2" id="KW-1185">Reference proteome</keyword>
<evidence type="ECO:0000313" key="1">
    <source>
        <dbReference type="EMBL" id="SCX86852.1"/>
    </source>
</evidence>
<dbReference type="Proteomes" id="UP000199502">
    <property type="component" value="Unassembled WGS sequence"/>
</dbReference>
<accession>A0A1G5B9S1</accession>
<dbReference type="AlphaFoldDB" id="A0A1G5B9S1"/>
<dbReference type="Gene3D" id="1.10.357.10">
    <property type="entry name" value="Tetracycline Repressor, domain 2"/>
    <property type="match status" value="1"/>
</dbReference>
<dbReference type="EMBL" id="FMVT01000001">
    <property type="protein sequence ID" value="SCX86852.1"/>
    <property type="molecule type" value="Genomic_DNA"/>
</dbReference>
<organism evidence="1 2">
    <name type="scientific">Paracoccus tibetensis</name>
    <dbReference type="NCBI Taxonomy" id="336292"/>
    <lineage>
        <taxon>Bacteria</taxon>
        <taxon>Pseudomonadati</taxon>
        <taxon>Pseudomonadota</taxon>
        <taxon>Alphaproteobacteria</taxon>
        <taxon>Rhodobacterales</taxon>
        <taxon>Paracoccaceae</taxon>
        <taxon>Paracoccus</taxon>
    </lineage>
</organism>
<evidence type="ECO:0008006" key="3">
    <source>
        <dbReference type="Google" id="ProtNLM"/>
    </source>
</evidence>
<dbReference type="SUPFAM" id="SSF48498">
    <property type="entry name" value="Tetracyclin repressor-like, C-terminal domain"/>
    <property type="match status" value="1"/>
</dbReference>
<protein>
    <recommendedName>
        <fullName evidence="3">Tetracyclin repressor-like C-terminal domain-containing protein</fullName>
    </recommendedName>
</protein>
<sequence length="211" mass="23446">MTPVRAMTATLRPGINIYTRAIDGVTGMMAATGAAPPLRDVAREIAVPLDQLRRVFPDECALLAAMAENAMLLLHHTFIEVITRVDPDDPVAQFTALADAYVEWGVRYPREFRVIGQMPASIFEANAQLLRYEQSIHELMLKILQRGRELGLVSAGGDLQTFISLAHTYAYGVVSKMLMGDLARWNPGMTDREAARHNLHVFIQQFLRVGA</sequence>
<reference evidence="1 2" key="1">
    <citation type="submission" date="2016-10" db="EMBL/GenBank/DDBJ databases">
        <authorList>
            <person name="de Groot N.N."/>
        </authorList>
    </citation>
    <scope>NUCLEOTIDE SEQUENCE [LARGE SCALE GENOMIC DNA]</scope>
    <source>
        <strain evidence="1 2">CGMCC 1.8925</strain>
    </source>
</reference>
<gene>
    <name evidence="1" type="ORF">SAMN05660710_00054</name>
</gene>
<name>A0A1G5B9S1_9RHOB</name>
<dbReference type="InterPro" id="IPR036271">
    <property type="entry name" value="Tet_transcr_reg_TetR-rel_C_sf"/>
</dbReference>
<proteinExistence type="predicted"/>